<accession>A0A392M4K9</accession>
<comment type="caution">
    <text evidence="1">The sequence shown here is derived from an EMBL/GenBank/DDBJ whole genome shotgun (WGS) entry which is preliminary data.</text>
</comment>
<protein>
    <submittedName>
        <fullName evidence="1">Uncharacterized protein</fullName>
    </submittedName>
</protein>
<dbReference type="EMBL" id="LXQA010003532">
    <property type="protein sequence ID" value="MCH82332.1"/>
    <property type="molecule type" value="Genomic_DNA"/>
</dbReference>
<reference evidence="1 2" key="1">
    <citation type="journal article" date="2018" name="Front. Plant Sci.">
        <title>Red Clover (Trifolium pratense) and Zigzag Clover (T. medium) - A Picture of Genomic Similarities and Differences.</title>
        <authorList>
            <person name="Dluhosova J."/>
            <person name="Istvanek J."/>
            <person name="Nedelnik J."/>
            <person name="Repkova J."/>
        </authorList>
    </citation>
    <scope>NUCLEOTIDE SEQUENCE [LARGE SCALE GENOMIC DNA]</scope>
    <source>
        <strain evidence="2">cv. 10/8</strain>
        <tissue evidence="1">Leaf</tissue>
    </source>
</reference>
<keyword evidence="2" id="KW-1185">Reference proteome</keyword>
<proteinExistence type="predicted"/>
<organism evidence="1 2">
    <name type="scientific">Trifolium medium</name>
    <dbReference type="NCBI Taxonomy" id="97028"/>
    <lineage>
        <taxon>Eukaryota</taxon>
        <taxon>Viridiplantae</taxon>
        <taxon>Streptophyta</taxon>
        <taxon>Embryophyta</taxon>
        <taxon>Tracheophyta</taxon>
        <taxon>Spermatophyta</taxon>
        <taxon>Magnoliopsida</taxon>
        <taxon>eudicotyledons</taxon>
        <taxon>Gunneridae</taxon>
        <taxon>Pentapetalae</taxon>
        <taxon>rosids</taxon>
        <taxon>fabids</taxon>
        <taxon>Fabales</taxon>
        <taxon>Fabaceae</taxon>
        <taxon>Papilionoideae</taxon>
        <taxon>50 kb inversion clade</taxon>
        <taxon>NPAAA clade</taxon>
        <taxon>Hologalegina</taxon>
        <taxon>IRL clade</taxon>
        <taxon>Trifolieae</taxon>
        <taxon>Trifolium</taxon>
    </lineage>
</organism>
<evidence type="ECO:0000313" key="2">
    <source>
        <dbReference type="Proteomes" id="UP000265520"/>
    </source>
</evidence>
<sequence length="112" mass="12684">MAATFYVQHVRMDWGLPHFSLELMAAVEEYLGQTPVPSYNQLYPEQADLTGHFQRQTTRLLEHQTRQTHHPEPQYASDGEIDRMVDEAYDSLTPGTSTRFFSAGGSSSHPGQ</sequence>
<gene>
    <name evidence="1" type="ORF">A2U01_0003135</name>
</gene>
<name>A0A392M4K9_9FABA</name>
<dbReference type="AlphaFoldDB" id="A0A392M4K9"/>
<evidence type="ECO:0000313" key="1">
    <source>
        <dbReference type="EMBL" id="MCH82332.1"/>
    </source>
</evidence>
<dbReference type="Proteomes" id="UP000265520">
    <property type="component" value="Unassembled WGS sequence"/>
</dbReference>